<evidence type="ECO:0000313" key="1">
    <source>
        <dbReference type="EMBL" id="PRX18866.1"/>
    </source>
</evidence>
<protein>
    <recommendedName>
        <fullName evidence="3">DNA-binding protein YbaB</fullName>
    </recommendedName>
</protein>
<dbReference type="Pfam" id="PF02575">
    <property type="entry name" value="YbaB_DNA_bd"/>
    <property type="match status" value="1"/>
</dbReference>
<dbReference type="Proteomes" id="UP000239415">
    <property type="component" value="Unassembled WGS sequence"/>
</dbReference>
<dbReference type="RefSeq" id="WP_106322741.1">
    <property type="nucleotide sequence ID" value="NZ_BOMO01000095.1"/>
</dbReference>
<keyword evidence="2" id="KW-1185">Reference proteome</keyword>
<dbReference type="InterPro" id="IPR004401">
    <property type="entry name" value="YbaB/EbfC"/>
</dbReference>
<dbReference type="AlphaFoldDB" id="A0A2T0K767"/>
<dbReference type="EMBL" id="PVMZ01000011">
    <property type="protein sequence ID" value="PRX18866.1"/>
    <property type="molecule type" value="Genomic_DNA"/>
</dbReference>
<evidence type="ECO:0008006" key="3">
    <source>
        <dbReference type="Google" id="ProtNLM"/>
    </source>
</evidence>
<accession>A0A2T0K767</accession>
<proteinExistence type="predicted"/>
<evidence type="ECO:0000313" key="2">
    <source>
        <dbReference type="Proteomes" id="UP000239415"/>
    </source>
</evidence>
<comment type="caution">
    <text evidence="1">The sequence shown here is derived from an EMBL/GenBank/DDBJ whole genome shotgun (WGS) entry which is preliminary data.</text>
</comment>
<dbReference type="Gene3D" id="3.30.1310.10">
    <property type="entry name" value="Nucleoid-associated protein YbaB-like domain"/>
    <property type="match status" value="1"/>
</dbReference>
<reference evidence="1 2" key="1">
    <citation type="submission" date="2018-03" db="EMBL/GenBank/DDBJ databases">
        <title>Genomic Encyclopedia of Archaeal and Bacterial Type Strains, Phase II (KMG-II): from individual species to whole genera.</title>
        <authorList>
            <person name="Goeker M."/>
        </authorList>
    </citation>
    <scope>NUCLEOTIDE SEQUENCE [LARGE SCALE GENOMIC DNA]</scope>
    <source>
        <strain evidence="1 2">DSM 43146</strain>
    </source>
</reference>
<dbReference type="PIRSF" id="PIRSF004555">
    <property type="entry name" value="UCP004555"/>
    <property type="match status" value="1"/>
</dbReference>
<name>A0A2T0K767_9ACTN</name>
<dbReference type="GO" id="GO:0003677">
    <property type="term" value="F:DNA binding"/>
    <property type="evidence" value="ECO:0007669"/>
    <property type="project" value="InterPro"/>
</dbReference>
<dbReference type="SUPFAM" id="SSF82607">
    <property type="entry name" value="YbaB-like"/>
    <property type="match status" value="1"/>
</dbReference>
<dbReference type="InterPro" id="IPR036894">
    <property type="entry name" value="YbaB-like_sf"/>
</dbReference>
<dbReference type="OrthoDB" id="3297725at2"/>
<gene>
    <name evidence="1" type="ORF">CLV67_11113</name>
</gene>
<sequence>MQPELQEFLADAQAFEQRMRDAELSLRRTRVTGRSADGAVVVSATALGQVQSVEVDPAVFDHRDAHRLATAIAEAIRETAAAATRLAEERMGPVEVNLY</sequence>
<organism evidence="1 2">
    <name type="scientific">Actinoplanes italicus</name>
    <dbReference type="NCBI Taxonomy" id="113567"/>
    <lineage>
        <taxon>Bacteria</taxon>
        <taxon>Bacillati</taxon>
        <taxon>Actinomycetota</taxon>
        <taxon>Actinomycetes</taxon>
        <taxon>Micromonosporales</taxon>
        <taxon>Micromonosporaceae</taxon>
        <taxon>Actinoplanes</taxon>
    </lineage>
</organism>